<dbReference type="EMBL" id="OANU01000002">
    <property type="protein sequence ID" value="SNX45150.1"/>
    <property type="molecule type" value="Genomic_DNA"/>
</dbReference>
<dbReference type="Gene3D" id="3.40.50.10220">
    <property type="entry name" value="DNA polymerase III, psi subunit"/>
    <property type="match status" value="1"/>
</dbReference>
<dbReference type="Pfam" id="PF03603">
    <property type="entry name" value="DNA_III_psi"/>
    <property type="match status" value="1"/>
</dbReference>
<dbReference type="PIRSF" id="PIRSF029225">
    <property type="entry name" value="DNA_pol_III_psi"/>
    <property type="match status" value="1"/>
</dbReference>
<keyword evidence="1 2" id="KW-0808">Transferase</keyword>
<dbReference type="InterPro" id="IPR036654">
    <property type="entry name" value="DNA_pol_III_psi_sf"/>
</dbReference>
<accession>A0A240EB62</accession>
<gene>
    <name evidence="2" type="primary">holD</name>
    <name evidence="2" type="ORF">VTH8203_00143</name>
</gene>
<organism evidence="2 3">
    <name type="scientific">Vibrio thalassae</name>
    <dbReference type="NCBI Taxonomy" id="1243014"/>
    <lineage>
        <taxon>Bacteria</taxon>
        <taxon>Pseudomonadati</taxon>
        <taxon>Pseudomonadota</taxon>
        <taxon>Gammaproteobacteria</taxon>
        <taxon>Vibrionales</taxon>
        <taxon>Vibrionaceae</taxon>
        <taxon>Vibrio</taxon>
    </lineage>
</organism>
<dbReference type="RefSeq" id="WP_096991904.1">
    <property type="nucleotide sequence ID" value="NZ_JBHSII010000001.1"/>
</dbReference>
<sequence length="143" mass="16576">MQDSIKLQLMGVQTWELIHPERIPVRSQALLSLRVDCRLLFVSSVKPIDDSALFYQKILKAMTLELTDTLHISPEQLLLLDGEHIPEWIWFAGDDKAIERFTQLTQQYQLSPPPKKLVSPHLTNINGNDMERRALWNQIRAYG</sequence>
<keyword evidence="1" id="KW-0235">DNA replication</keyword>
<dbReference type="GO" id="GO:0003887">
    <property type="term" value="F:DNA-directed DNA polymerase activity"/>
    <property type="evidence" value="ECO:0007669"/>
    <property type="project" value="UniProtKB-KW"/>
</dbReference>
<evidence type="ECO:0000313" key="2">
    <source>
        <dbReference type="EMBL" id="SNX45150.1"/>
    </source>
</evidence>
<dbReference type="SUPFAM" id="SSF102220">
    <property type="entry name" value="DNA polymerase III psi subunit"/>
    <property type="match status" value="1"/>
</dbReference>
<proteinExistence type="predicted"/>
<dbReference type="InterPro" id="IPR004615">
    <property type="entry name" value="DNA_pol_III_psi"/>
</dbReference>
<protein>
    <recommendedName>
        <fullName evidence="1">DNA polymerase III subunit psi</fullName>
    </recommendedName>
</protein>
<dbReference type="AlphaFoldDB" id="A0A240EB62"/>
<keyword evidence="3" id="KW-1185">Reference proteome</keyword>
<keyword evidence="1 2" id="KW-0548">Nucleotidyltransferase</keyword>
<dbReference type="OrthoDB" id="5609147at2"/>
<dbReference type="GO" id="GO:0006260">
    <property type="term" value="P:DNA replication"/>
    <property type="evidence" value="ECO:0007669"/>
    <property type="project" value="UniProtKB-KW"/>
</dbReference>
<keyword evidence="1" id="KW-0239">DNA-directed DNA polymerase</keyword>
<dbReference type="Proteomes" id="UP000219336">
    <property type="component" value="Unassembled WGS sequence"/>
</dbReference>
<name>A0A240EB62_9VIBR</name>
<comment type="function">
    <text evidence="1">Part of the beta sliding clamp loading complex, which hydrolyzes ATP to load the beta clamp onto primed DNA to form the DNA replication pre-initiation complex. DNA polymerase III is a complex, multichain enzyme responsible for most of the replicative synthesis in bacteria. This DNA polymerase also exhibits 3' to 5' exonuclease activity.</text>
</comment>
<reference evidence="3" key="1">
    <citation type="submission" date="2016-06" db="EMBL/GenBank/DDBJ databases">
        <authorList>
            <person name="Rodrigo-Torres L."/>
            <person name="Arahal R.D."/>
            <person name="Lucena T."/>
        </authorList>
    </citation>
    <scope>NUCLEOTIDE SEQUENCE [LARGE SCALE GENOMIC DNA]</scope>
    <source>
        <strain evidence="3">CECT8203</strain>
    </source>
</reference>
<dbReference type="GO" id="GO:0008408">
    <property type="term" value="F:3'-5' exonuclease activity"/>
    <property type="evidence" value="ECO:0007669"/>
    <property type="project" value="InterPro"/>
</dbReference>
<evidence type="ECO:0000313" key="3">
    <source>
        <dbReference type="Proteomes" id="UP000219336"/>
    </source>
</evidence>
<evidence type="ECO:0000256" key="1">
    <source>
        <dbReference type="PIRNR" id="PIRNR029225"/>
    </source>
</evidence>